<dbReference type="EMBL" id="JBHMQT010000003">
    <property type="protein sequence ID" value="MFC0860899.1"/>
    <property type="molecule type" value="Genomic_DNA"/>
</dbReference>
<name>A0ABV6TXH2_9ACTN</name>
<proteinExistence type="predicted"/>
<sequence>MLTLVDTRRGDRLPLGWCTGRLVRLCASLPYVEAELSILGLRIAVVTDLLRRVLEELHGQQAMVAVAAPGMTETTLREQLEPLWVQAPAGVIDSPHAGAEVLGGPIDVLVTSAGDTSAGTGILRLTVGAMTGPCDGDGSVLRMLVLLRHYAQSAHLDEKDLDAADETLYRWRELIARWGAQASAPMPQEVVSRAYAACDDDLDIPAVLALLSSLEHDDDIREGAKFETFAHLDRILGLDLARFLGH</sequence>
<dbReference type="Gene3D" id="1.20.120.640">
    <property type="entry name" value="Anticodon-binding domain of a subclass of class I aminoacyl-tRNA synthetases"/>
    <property type="match status" value="1"/>
</dbReference>
<dbReference type="RefSeq" id="WP_394299156.1">
    <property type="nucleotide sequence ID" value="NZ_JBHMQT010000003.1"/>
</dbReference>
<accession>A0ABV6TXH2</accession>
<evidence type="ECO:0000313" key="1">
    <source>
        <dbReference type="EMBL" id="MFC0860899.1"/>
    </source>
</evidence>
<protein>
    <recommendedName>
        <fullName evidence="3">Cysteinyl-tRNA synthetase</fullName>
    </recommendedName>
</protein>
<dbReference type="Proteomes" id="UP001589870">
    <property type="component" value="Unassembled WGS sequence"/>
</dbReference>
<comment type="caution">
    <text evidence="1">The sequence shown here is derived from an EMBL/GenBank/DDBJ whole genome shotgun (WGS) entry which is preliminary data.</text>
</comment>
<reference evidence="1 2" key="1">
    <citation type="submission" date="2024-09" db="EMBL/GenBank/DDBJ databases">
        <authorList>
            <person name="Sun Q."/>
            <person name="Mori K."/>
        </authorList>
    </citation>
    <scope>NUCLEOTIDE SEQUENCE [LARGE SCALE GENOMIC DNA]</scope>
    <source>
        <strain evidence="1 2">TBRC 1851</strain>
    </source>
</reference>
<gene>
    <name evidence="1" type="ORF">ACFHYQ_01185</name>
</gene>
<evidence type="ECO:0008006" key="3">
    <source>
        <dbReference type="Google" id="ProtNLM"/>
    </source>
</evidence>
<evidence type="ECO:0000313" key="2">
    <source>
        <dbReference type="Proteomes" id="UP001589870"/>
    </source>
</evidence>
<organism evidence="1 2">
    <name type="scientific">Sphaerimonospora cavernae</name>
    <dbReference type="NCBI Taxonomy" id="1740611"/>
    <lineage>
        <taxon>Bacteria</taxon>
        <taxon>Bacillati</taxon>
        <taxon>Actinomycetota</taxon>
        <taxon>Actinomycetes</taxon>
        <taxon>Streptosporangiales</taxon>
        <taxon>Streptosporangiaceae</taxon>
        <taxon>Sphaerimonospora</taxon>
    </lineage>
</organism>
<keyword evidence="2" id="KW-1185">Reference proteome</keyword>